<sequence length="839" mass="90202">MTLIFLFIYSTVFAISEDPTIACITTGGTGTDICDEDTPCATFVNVMKYLSTSNTTAIDGHIQIIGDINSPGKFEIGSKQNDSIYVSHQTEGSEVKITYQTTSNFITIAVPENSTTDVTFFKINFEFTGTSRVSTAISVTGGFVVLKECKFSSVTNRTSTFMSVTSSRSTLEILGGLTYTGMSGLNNEGKSETVLSIGTGATLHLYSNIILESYKETTAVSFTGATVKVGDTETIGDFGISLLSGDTPVEGDDETRGAALSIGLGTTVITVAKECNFIIANCNRSLSTGGIITNTGTLTWKGSVLLKDCAVASDNALITSTGTLRTDEADAKLILDGCSADRAISVLAGTCSITTTFTYEEKTAPNPLPTFLHITGSTLNLQGTIAINSPTNDECIRMNSGTINIGRSTIPDKEKEKTVFIKGDDTPTKTKSFMYLLNTPSIKVYEPFFLENWATTGVPIFLLRAKTNLTFSGNHNFSVESDASGSSVFGVEAYDGSTRAMIIAATGKACFLHTKKEDPASMSNAEPVLSFTNIDFEVKSTFTGTFLFNVTGRDLVFTDCTFTWVQQYIVANDKAGDEDPKEDDEDDTDEFCVWGGSEALIVVTKGALTLNGKCTFVNLNAGAIYLNDSSMVMNSDFYFFNNTLVDQNDYSETTRLIGRNIRCIKTTPASSSNGVDIEITGGFADGYDGFENTPDWIDAPDCVVSINGNVETNLNYRTTITAGYAYQSNPGEKDGAKVNILVRLKGENIYECSYPEIFVKKVGASGEGVRLKNVKVNALHDAVTGTIPYPDTPMKDSEWSVVLVTTQSSYNQTVKRAGASAVTPRMVTLITAFLAIIFL</sequence>
<accession>A0ABQ9XA12</accession>
<proteinExistence type="predicted"/>
<evidence type="ECO:0000313" key="2">
    <source>
        <dbReference type="Proteomes" id="UP001281761"/>
    </source>
</evidence>
<protein>
    <submittedName>
        <fullName evidence="1">Uncharacterized protein</fullName>
    </submittedName>
</protein>
<name>A0ABQ9XA12_9EUKA</name>
<keyword evidence="2" id="KW-1185">Reference proteome</keyword>
<evidence type="ECO:0000313" key="1">
    <source>
        <dbReference type="EMBL" id="KAK2949303.1"/>
    </source>
</evidence>
<dbReference type="Proteomes" id="UP001281761">
    <property type="component" value="Unassembled WGS sequence"/>
</dbReference>
<gene>
    <name evidence="1" type="ORF">BLNAU_15784</name>
</gene>
<comment type="caution">
    <text evidence="1">The sequence shown here is derived from an EMBL/GenBank/DDBJ whole genome shotgun (WGS) entry which is preliminary data.</text>
</comment>
<organism evidence="1 2">
    <name type="scientific">Blattamonas nauphoetae</name>
    <dbReference type="NCBI Taxonomy" id="2049346"/>
    <lineage>
        <taxon>Eukaryota</taxon>
        <taxon>Metamonada</taxon>
        <taxon>Preaxostyla</taxon>
        <taxon>Oxymonadida</taxon>
        <taxon>Blattamonas</taxon>
    </lineage>
</organism>
<dbReference type="EMBL" id="JARBJD010000159">
    <property type="protein sequence ID" value="KAK2949303.1"/>
    <property type="molecule type" value="Genomic_DNA"/>
</dbReference>
<reference evidence="1 2" key="1">
    <citation type="journal article" date="2022" name="bioRxiv">
        <title>Genomics of Preaxostyla Flagellates Illuminates Evolutionary Transitions and the Path Towards Mitochondrial Loss.</title>
        <authorList>
            <person name="Novak L.V.F."/>
            <person name="Treitli S.C."/>
            <person name="Pyrih J."/>
            <person name="Halakuc P."/>
            <person name="Pipaliya S.V."/>
            <person name="Vacek V."/>
            <person name="Brzon O."/>
            <person name="Soukal P."/>
            <person name="Eme L."/>
            <person name="Dacks J.B."/>
            <person name="Karnkowska A."/>
            <person name="Elias M."/>
            <person name="Hampl V."/>
        </authorList>
    </citation>
    <scope>NUCLEOTIDE SEQUENCE [LARGE SCALE GENOMIC DNA]</scope>
    <source>
        <strain evidence="1">NAU3</strain>
        <tissue evidence="1">Gut</tissue>
    </source>
</reference>